<reference evidence="2 3" key="1">
    <citation type="journal article" date="2016" name="Nat. Commun.">
        <title>Thousands of microbial genomes shed light on interconnected biogeochemical processes in an aquifer system.</title>
        <authorList>
            <person name="Anantharaman K."/>
            <person name="Brown C.T."/>
            <person name="Hug L.A."/>
            <person name="Sharon I."/>
            <person name="Castelle C.J."/>
            <person name="Probst A.J."/>
            <person name="Thomas B.C."/>
            <person name="Singh A."/>
            <person name="Wilkins M.J."/>
            <person name="Karaoz U."/>
            <person name="Brodie E.L."/>
            <person name="Williams K.H."/>
            <person name="Hubbard S.S."/>
            <person name="Banfield J.F."/>
        </authorList>
    </citation>
    <scope>NUCLEOTIDE SEQUENCE [LARGE SCALE GENOMIC DNA]</scope>
</reference>
<dbReference type="EMBL" id="MGDB01000103">
    <property type="protein sequence ID" value="OGL40278.1"/>
    <property type="molecule type" value="Genomic_DNA"/>
</dbReference>
<protein>
    <recommendedName>
        <fullName evidence="4">LPP20 lipoprotein</fullName>
    </recommendedName>
</protein>
<evidence type="ECO:0008006" key="4">
    <source>
        <dbReference type="Google" id="ProtNLM"/>
    </source>
</evidence>
<feature type="region of interest" description="Disordered" evidence="1">
    <location>
        <begin position="162"/>
        <end position="195"/>
    </location>
</feature>
<accession>A0A1F7RGH3</accession>
<proteinExistence type="predicted"/>
<name>A0A1F7RGH3_9BACT</name>
<gene>
    <name evidence="2" type="ORF">A2042_02460</name>
</gene>
<evidence type="ECO:0000256" key="1">
    <source>
        <dbReference type="SAM" id="MobiDB-lite"/>
    </source>
</evidence>
<evidence type="ECO:0000313" key="2">
    <source>
        <dbReference type="EMBL" id="OGL40278.1"/>
    </source>
</evidence>
<organism evidence="2 3">
    <name type="scientific">Candidatus Schekmanbacteria bacterium GWA2_38_11</name>
    <dbReference type="NCBI Taxonomy" id="1817876"/>
    <lineage>
        <taxon>Bacteria</taxon>
        <taxon>Candidatus Schekmaniibacteriota</taxon>
    </lineage>
</organism>
<dbReference type="Proteomes" id="UP000178526">
    <property type="component" value="Unassembled WGS sequence"/>
</dbReference>
<evidence type="ECO:0000313" key="3">
    <source>
        <dbReference type="Proteomes" id="UP000178526"/>
    </source>
</evidence>
<comment type="caution">
    <text evidence="2">The sequence shown here is derived from an EMBL/GenBank/DDBJ whole genome shotgun (WGS) entry which is preliminary data.</text>
</comment>
<sequence>MKRVILHFYLLLVFFLSISCFSNISFARDLVQKFDKGKIDWTKGIVTAWGEGESLTTGKDRRLAQELAKRAAILEARKNLIEIIKAVRLDSKISIEDIVKSWDMARESINQAVDVSSDTRAEVLPNGRAIATLELKIYGKLADEVYPFSPVAGKVQAAKVASIPSREETQPSKPSRESLAIREGEKPSLKEGKTTKGGSAYTGVVIDARNLGVKPALFPKIFNEEGKPVYDYSKVIYPYAIKEGMVRYEVDLNNARWDERVKPHPLVLRAVGVKGNDHTDVVIKDSDIKKLLREDSEGEFLKQGKVVIIVDR</sequence>
<dbReference type="AlphaFoldDB" id="A0A1F7RGH3"/>
<feature type="compositionally biased region" description="Basic and acidic residues" evidence="1">
    <location>
        <begin position="165"/>
        <end position="194"/>
    </location>
</feature>
<dbReference type="PROSITE" id="PS51257">
    <property type="entry name" value="PROKAR_LIPOPROTEIN"/>
    <property type="match status" value="1"/>
</dbReference>